<name>A0A7D9JLN4_PARCT</name>
<reference evidence="2" key="1">
    <citation type="submission" date="2020-04" db="EMBL/GenBank/DDBJ databases">
        <authorList>
            <person name="Alioto T."/>
            <person name="Alioto T."/>
            <person name="Gomez Garrido J."/>
        </authorList>
    </citation>
    <scope>NUCLEOTIDE SEQUENCE</scope>
    <source>
        <strain evidence="2">A484AB</strain>
    </source>
</reference>
<dbReference type="OrthoDB" id="5990451at2759"/>
<proteinExistence type="predicted"/>
<dbReference type="EMBL" id="CACRXK020018053">
    <property type="protein sequence ID" value="CAB4032015.1"/>
    <property type="molecule type" value="Genomic_DNA"/>
</dbReference>
<feature type="region of interest" description="Disordered" evidence="1">
    <location>
        <begin position="342"/>
        <end position="366"/>
    </location>
</feature>
<feature type="region of interest" description="Disordered" evidence="1">
    <location>
        <begin position="1"/>
        <end position="22"/>
    </location>
</feature>
<evidence type="ECO:0000313" key="3">
    <source>
        <dbReference type="Proteomes" id="UP001152795"/>
    </source>
</evidence>
<dbReference type="AlphaFoldDB" id="A0A7D9JLN4"/>
<comment type="caution">
    <text evidence="2">The sequence shown here is derived from an EMBL/GenBank/DDBJ whole genome shotgun (WGS) entry which is preliminary data.</text>
</comment>
<organism evidence="2 3">
    <name type="scientific">Paramuricea clavata</name>
    <name type="common">Red gorgonian</name>
    <name type="synonym">Violescent sea-whip</name>
    <dbReference type="NCBI Taxonomy" id="317549"/>
    <lineage>
        <taxon>Eukaryota</taxon>
        <taxon>Metazoa</taxon>
        <taxon>Cnidaria</taxon>
        <taxon>Anthozoa</taxon>
        <taxon>Octocorallia</taxon>
        <taxon>Malacalcyonacea</taxon>
        <taxon>Plexauridae</taxon>
        <taxon>Paramuricea</taxon>
    </lineage>
</organism>
<feature type="compositionally biased region" description="Polar residues" evidence="1">
    <location>
        <begin position="354"/>
        <end position="366"/>
    </location>
</feature>
<accession>A0A7D9JLN4</accession>
<evidence type="ECO:0000313" key="2">
    <source>
        <dbReference type="EMBL" id="CAB4032015.1"/>
    </source>
</evidence>
<keyword evidence="3" id="KW-1185">Reference proteome</keyword>
<feature type="compositionally biased region" description="Polar residues" evidence="1">
    <location>
        <begin position="194"/>
        <end position="209"/>
    </location>
</feature>
<dbReference type="Proteomes" id="UP001152795">
    <property type="component" value="Unassembled WGS sequence"/>
</dbReference>
<feature type="region of interest" description="Disordered" evidence="1">
    <location>
        <begin position="186"/>
        <end position="215"/>
    </location>
</feature>
<sequence length="366" mass="42218">MAAKGNNVSAASPTVSTSKKQQKSRQWTETELKYFALVLVDEKNEFAYRLDTLALKKTASKIVFEEISTELEEIMLGEDFKDESLREHCSSKSRNELLPLNIDAEKLRIKFKWMKDQWRKYTDRIKKGSGKSPIQEPEWYTIINAVFSDTHGNLEIASKARDVLSDDSESDVSNSEDTELVDIEEGWEADHSDVSNNSNLPKGSDSGTECDTKKKLLKKGLEAKPLPRRKRIRTQGQAINEITKSFKTMGESQQRRSEIMMQAENERHTEFIAFQREQAELNRQHELKMLEVIMKHSNRPSQQQPPHQQQPPRQSPLYIQLQVQPTQLCSSVPYSQNAIQNMQASERQDDILNLDSQNNQPSMRWF</sequence>
<evidence type="ECO:0000256" key="1">
    <source>
        <dbReference type="SAM" id="MobiDB-lite"/>
    </source>
</evidence>
<gene>
    <name evidence="2" type="ORF">PACLA_8A069173</name>
</gene>
<protein>
    <submittedName>
        <fullName evidence="2">Uncharacterized protein</fullName>
    </submittedName>
</protein>